<gene>
    <name evidence="2" type="ORF">GCM10010390_65540</name>
</gene>
<dbReference type="EMBL" id="BAAABZ010000071">
    <property type="protein sequence ID" value="GAA0554349.1"/>
    <property type="molecule type" value="Genomic_DNA"/>
</dbReference>
<proteinExistence type="predicted"/>
<evidence type="ECO:0000256" key="1">
    <source>
        <dbReference type="SAM" id="MobiDB-lite"/>
    </source>
</evidence>
<comment type="caution">
    <text evidence="2">The sequence shown here is derived from an EMBL/GenBank/DDBJ whole genome shotgun (WGS) entry which is preliminary data.</text>
</comment>
<keyword evidence="3" id="KW-1185">Reference proteome</keyword>
<name>A0ABN1DWX0_9ACTN</name>
<evidence type="ECO:0000313" key="3">
    <source>
        <dbReference type="Proteomes" id="UP001501576"/>
    </source>
</evidence>
<evidence type="ECO:0000313" key="2">
    <source>
        <dbReference type="EMBL" id="GAA0554349.1"/>
    </source>
</evidence>
<dbReference type="RefSeq" id="WP_346160823.1">
    <property type="nucleotide sequence ID" value="NZ_BAAABZ010000071.1"/>
</dbReference>
<protein>
    <submittedName>
        <fullName evidence="2">Uncharacterized protein</fullName>
    </submittedName>
</protein>
<feature type="compositionally biased region" description="Basic and acidic residues" evidence="1">
    <location>
        <begin position="229"/>
        <end position="238"/>
    </location>
</feature>
<reference evidence="2 3" key="1">
    <citation type="journal article" date="2019" name="Int. J. Syst. Evol. Microbiol.">
        <title>The Global Catalogue of Microorganisms (GCM) 10K type strain sequencing project: providing services to taxonomists for standard genome sequencing and annotation.</title>
        <authorList>
            <consortium name="The Broad Institute Genomics Platform"/>
            <consortium name="The Broad Institute Genome Sequencing Center for Infectious Disease"/>
            <person name="Wu L."/>
            <person name="Ma J."/>
        </authorList>
    </citation>
    <scope>NUCLEOTIDE SEQUENCE [LARGE SCALE GENOMIC DNA]</scope>
    <source>
        <strain evidence="2 3">JCM 5052</strain>
    </source>
</reference>
<sequence length="238" mass="27093">MDAQQLAALDDGAYEVIAKDNAHPPARDPETWAALVHSMNINRTREAYTTMLARTAATMKYRKSERDVFQQECLARGEAGRREWFATRLEYENWRRRAGNFHQTMQKALADVGRAQKTINRSANHQVAQDHRERLRELSLAISRHQAEHARSGGIAEQCDYELWRLLDQITVPIGPANEPTTLRTMLDIYWTDVEPVTAQRAAEDRAEAMMREAPGGQSSRFAGTPRARHVDNGKRLA</sequence>
<feature type="region of interest" description="Disordered" evidence="1">
    <location>
        <begin position="204"/>
        <end position="238"/>
    </location>
</feature>
<dbReference type="Proteomes" id="UP001501576">
    <property type="component" value="Unassembled WGS sequence"/>
</dbReference>
<organism evidence="2 3">
    <name type="scientific">Streptomyces mordarskii</name>
    <dbReference type="NCBI Taxonomy" id="1226758"/>
    <lineage>
        <taxon>Bacteria</taxon>
        <taxon>Bacillati</taxon>
        <taxon>Actinomycetota</taxon>
        <taxon>Actinomycetes</taxon>
        <taxon>Kitasatosporales</taxon>
        <taxon>Streptomycetaceae</taxon>
        <taxon>Streptomyces</taxon>
    </lineage>
</organism>
<accession>A0ABN1DWX0</accession>